<evidence type="ECO:0000256" key="1">
    <source>
        <dbReference type="SAM" id="MobiDB-lite"/>
    </source>
</evidence>
<sequence>MNTLRLNETWLFSYRTRHLRGISVFILVNAFRLLRKSQGIKELHEFMFLVVLRDSSRTKTFLYAFVFAHMYDCMGDLIVEVRSYLFVEEGDADISSSGRKEKIATKERRRFYPEHYIVGLVDFLSSRLGYTTSFKVQGGAKRLACCWGAAKGERTALCSSWVAKLFSWTLEPIFSSAEPTSEIRVGMGATVDIQRQQRMELLDRQIMMSQVAQMRRQRQQQCFALPSGFWEHLRNFSLAASQLCGKQSARPSACACMSTLGSIKNSLTPPLNAAAALPTLPPKLQMWLPLGVSGFCYYSYSTCRGADVRTSETQFLINVVKLSLMIDNKTRNSSQHPTAGPAACVQADGSLVMACDERFLSAWMGEGGGVSSHRDPEHANRLSRGLHLPGLRASSDTGQLLTLGQTCEKELWLETSCLVLCKETDGSVWFQGGMINWNRLFPPLRHRQNANYQDHRPSDQDTPPPTEVSEEQCWCAPGRLLPRHEGPRPCSRSLRASLPVEEQLTARSFHFRELRCLLAGQRDNRAGGRLLRAASGRALMVFCAKELSSWGLYASERGSKPPAGQTDEGRPCKQRQEEEAGSA</sequence>
<name>R0JTP2_ANAPL</name>
<evidence type="ECO:0000313" key="3">
    <source>
        <dbReference type="Proteomes" id="UP000296049"/>
    </source>
</evidence>
<reference evidence="3" key="1">
    <citation type="journal article" date="2013" name="Nat. Genet.">
        <title>The duck genome and transcriptome provide insight into an avian influenza virus reservoir species.</title>
        <authorList>
            <person name="Huang Y."/>
            <person name="Li Y."/>
            <person name="Burt D.W."/>
            <person name="Chen H."/>
            <person name="Zhang Y."/>
            <person name="Qian W."/>
            <person name="Kim H."/>
            <person name="Gan S."/>
            <person name="Zhao Y."/>
            <person name="Li J."/>
            <person name="Yi K."/>
            <person name="Feng H."/>
            <person name="Zhu P."/>
            <person name="Li B."/>
            <person name="Liu Q."/>
            <person name="Fairley S."/>
            <person name="Magor K.E."/>
            <person name="Du Z."/>
            <person name="Hu X."/>
            <person name="Goodman L."/>
            <person name="Tafer H."/>
            <person name="Vignal A."/>
            <person name="Lee T."/>
            <person name="Kim K.W."/>
            <person name="Sheng Z."/>
            <person name="An Y."/>
            <person name="Searle S."/>
            <person name="Herrero J."/>
            <person name="Groenen M.A."/>
            <person name="Crooijmans R.P."/>
            <person name="Faraut T."/>
            <person name="Cai Q."/>
            <person name="Webster R.G."/>
            <person name="Aldridge J.R."/>
            <person name="Warren W.C."/>
            <person name="Bartschat S."/>
            <person name="Kehr S."/>
            <person name="Marz M."/>
            <person name="Stadler P.F."/>
            <person name="Smith J."/>
            <person name="Kraus R.H."/>
            <person name="Zhao Y."/>
            <person name="Ren L."/>
            <person name="Fei J."/>
            <person name="Morisson M."/>
            <person name="Kaiser P."/>
            <person name="Griffin D.K."/>
            <person name="Rao M."/>
            <person name="Pitel F."/>
            <person name="Wang J."/>
            <person name="Li N."/>
        </authorList>
    </citation>
    <scope>NUCLEOTIDE SEQUENCE [LARGE SCALE GENOMIC DNA]</scope>
</reference>
<feature type="region of interest" description="Disordered" evidence="1">
    <location>
        <begin position="450"/>
        <end position="469"/>
    </location>
</feature>
<gene>
    <name evidence="2" type="ORF">Anapl_12829</name>
</gene>
<feature type="compositionally biased region" description="Basic and acidic residues" evidence="1">
    <location>
        <begin position="567"/>
        <end position="583"/>
    </location>
</feature>
<evidence type="ECO:0000313" key="2">
    <source>
        <dbReference type="EMBL" id="EOB00821.1"/>
    </source>
</evidence>
<organism evidence="2 3">
    <name type="scientific">Anas platyrhynchos</name>
    <name type="common">Mallard</name>
    <name type="synonym">Anas boschas</name>
    <dbReference type="NCBI Taxonomy" id="8839"/>
    <lineage>
        <taxon>Eukaryota</taxon>
        <taxon>Metazoa</taxon>
        <taxon>Chordata</taxon>
        <taxon>Craniata</taxon>
        <taxon>Vertebrata</taxon>
        <taxon>Euteleostomi</taxon>
        <taxon>Archelosauria</taxon>
        <taxon>Archosauria</taxon>
        <taxon>Dinosauria</taxon>
        <taxon>Saurischia</taxon>
        <taxon>Theropoda</taxon>
        <taxon>Coelurosauria</taxon>
        <taxon>Aves</taxon>
        <taxon>Neognathae</taxon>
        <taxon>Galloanserae</taxon>
        <taxon>Anseriformes</taxon>
        <taxon>Anatidae</taxon>
        <taxon>Anatinae</taxon>
        <taxon>Anas</taxon>
    </lineage>
</organism>
<dbReference type="EMBL" id="KB743154">
    <property type="protein sequence ID" value="EOB00821.1"/>
    <property type="molecule type" value="Genomic_DNA"/>
</dbReference>
<feature type="region of interest" description="Disordered" evidence="1">
    <location>
        <begin position="554"/>
        <end position="583"/>
    </location>
</feature>
<proteinExistence type="predicted"/>
<dbReference type="Proteomes" id="UP000296049">
    <property type="component" value="Unassembled WGS sequence"/>
</dbReference>
<keyword evidence="3" id="KW-1185">Reference proteome</keyword>
<dbReference type="AlphaFoldDB" id="R0JTP2"/>
<protein>
    <submittedName>
        <fullName evidence="2">Ubiquitin-associated domain-containing protein 2</fullName>
    </submittedName>
</protein>
<accession>R0JTP2</accession>